<evidence type="ECO:0000256" key="2">
    <source>
        <dbReference type="ARBA" id="ARBA00004514"/>
    </source>
</evidence>
<reference evidence="16" key="2">
    <citation type="submission" date="2023-11" db="UniProtKB">
        <authorList>
            <consortium name="WormBaseParasite"/>
        </authorList>
    </citation>
    <scope>IDENTIFICATION</scope>
</reference>
<evidence type="ECO:0000256" key="1">
    <source>
        <dbReference type="ARBA" id="ARBA00000900"/>
    </source>
</evidence>
<evidence type="ECO:0000256" key="3">
    <source>
        <dbReference type="ARBA" id="ARBA00022490"/>
    </source>
</evidence>
<evidence type="ECO:0000313" key="16">
    <source>
        <dbReference type="WBParaSite" id="TREG1_64730.1"/>
    </source>
</evidence>
<dbReference type="SUPFAM" id="SSF57850">
    <property type="entry name" value="RING/U-box"/>
    <property type="match status" value="1"/>
</dbReference>
<dbReference type="PANTHER" id="PTHR13417">
    <property type="entry name" value="E3 UBIQUITIN-PROTEIN LIGASE RNF146"/>
    <property type="match status" value="1"/>
</dbReference>
<dbReference type="InterPro" id="IPR044110">
    <property type="entry name" value="RING-HC_RNF146"/>
</dbReference>
<name>A0AA85KA41_TRIRE</name>
<dbReference type="GO" id="GO:0006511">
    <property type="term" value="P:ubiquitin-dependent protein catabolic process"/>
    <property type="evidence" value="ECO:0007669"/>
    <property type="project" value="UniProtKB-UniRule"/>
</dbReference>
<keyword evidence="6 11" id="KW-0479">Metal-binding</keyword>
<dbReference type="SUPFAM" id="SSF117839">
    <property type="entry name" value="WWE domain"/>
    <property type="match status" value="1"/>
</dbReference>
<evidence type="ECO:0000256" key="10">
    <source>
        <dbReference type="PROSITE-ProRule" id="PRU00175"/>
    </source>
</evidence>
<dbReference type="Gene3D" id="3.30.40.10">
    <property type="entry name" value="Zinc/RING finger domain, C3HC4 (zinc finger)"/>
    <property type="match status" value="1"/>
</dbReference>
<evidence type="ECO:0000256" key="6">
    <source>
        <dbReference type="ARBA" id="ARBA00022723"/>
    </source>
</evidence>
<feature type="domain" description="RING-type" evidence="13">
    <location>
        <begin position="76"/>
        <end position="114"/>
    </location>
</feature>
<keyword evidence="15" id="KW-1185">Reference proteome</keyword>
<comment type="pathway">
    <text evidence="11">Protein modification; protein ubiquitination.</text>
</comment>
<evidence type="ECO:0000256" key="11">
    <source>
        <dbReference type="RuleBase" id="RU367115"/>
    </source>
</evidence>
<evidence type="ECO:0000256" key="5">
    <source>
        <dbReference type="ARBA" id="ARBA00022687"/>
    </source>
</evidence>
<evidence type="ECO:0000256" key="8">
    <source>
        <dbReference type="ARBA" id="ARBA00022786"/>
    </source>
</evidence>
<evidence type="ECO:0000259" key="14">
    <source>
        <dbReference type="PROSITE" id="PS50918"/>
    </source>
</evidence>
<dbReference type="Proteomes" id="UP000050795">
    <property type="component" value="Unassembled WGS sequence"/>
</dbReference>
<evidence type="ECO:0000256" key="4">
    <source>
        <dbReference type="ARBA" id="ARBA00022679"/>
    </source>
</evidence>
<feature type="compositionally biased region" description="Low complexity" evidence="12">
    <location>
        <begin position="287"/>
        <end position="306"/>
    </location>
</feature>
<protein>
    <recommendedName>
        <fullName evidence="11">E3 ubiquitin-protein ligase</fullName>
        <ecNumber evidence="11">2.3.2.27</ecNumber>
    </recommendedName>
</protein>
<feature type="domain" description="WWE" evidence="14">
    <location>
        <begin position="165"/>
        <end position="241"/>
    </location>
</feature>
<keyword evidence="9 11" id="KW-0862">Zinc</keyword>
<dbReference type="GO" id="GO:0016055">
    <property type="term" value="P:Wnt signaling pathway"/>
    <property type="evidence" value="ECO:0007669"/>
    <property type="project" value="UniProtKB-KW"/>
</dbReference>
<feature type="compositionally biased region" description="Polar residues" evidence="12">
    <location>
        <begin position="277"/>
        <end position="286"/>
    </location>
</feature>
<dbReference type="InterPro" id="IPR001841">
    <property type="entry name" value="Znf_RING"/>
</dbReference>
<dbReference type="SMART" id="SM00184">
    <property type="entry name" value="RING"/>
    <property type="match status" value="1"/>
</dbReference>
<evidence type="ECO:0000256" key="9">
    <source>
        <dbReference type="ARBA" id="ARBA00022833"/>
    </source>
</evidence>
<keyword evidence="4 11" id="KW-0808">Transferase</keyword>
<dbReference type="PROSITE" id="PS50089">
    <property type="entry name" value="ZF_RING_2"/>
    <property type="match status" value="1"/>
</dbReference>
<evidence type="ECO:0000256" key="12">
    <source>
        <dbReference type="SAM" id="MobiDB-lite"/>
    </source>
</evidence>
<dbReference type="InterPro" id="IPR004170">
    <property type="entry name" value="WWE_dom"/>
</dbReference>
<evidence type="ECO:0000259" key="13">
    <source>
        <dbReference type="PROSITE" id="PS50089"/>
    </source>
</evidence>
<evidence type="ECO:0000256" key="7">
    <source>
        <dbReference type="ARBA" id="ARBA00022771"/>
    </source>
</evidence>
<dbReference type="InterPro" id="IPR013083">
    <property type="entry name" value="Znf_RING/FYVE/PHD"/>
</dbReference>
<dbReference type="PROSITE" id="PS50918">
    <property type="entry name" value="WWE"/>
    <property type="match status" value="1"/>
</dbReference>
<keyword evidence="3 11" id="KW-0963">Cytoplasm</keyword>
<keyword evidence="5" id="KW-0879">Wnt signaling pathway</keyword>
<dbReference type="WBParaSite" id="TREG1_64730.1">
    <property type="protein sequence ID" value="TREG1_64730.1"/>
    <property type="gene ID" value="TREG1_64730"/>
</dbReference>
<feature type="compositionally biased region" description="Low complexity" evidence="12">
    <location>
        <begin position="348"/>
        <end position="364"/>
    </location>
</feature>
<comment type="domain">
    <text evidence="11">The WWE domain mediates non-covalent poly(ADP-ribose)-binding.</text>
</comment>
<sequence length="364" mass="40636">MQDLVWKCHTDSNSCILYIAATLWNSYDSLNTVNKQSDKQSKKSVLSSVFFTIFEICTLCNTSAPSYNMIVDSLECSICLQNFIHPAQLPCGHIFCFLCIKGCAFHRLKCPMCRSRFSSRFFDDPKLVNVCVKSEKDRLDEINQLVDSCKCLSIQPQQSTVDEGNASSSNQYQCSDYAWFYEGFQGWWQYDERTCYELENAFNKQLPSHELTIAGYIYVIDLKNMTQIRKDRSGRLRRIKRDLLSCEKKGVAGIKLSSIQASSADIISKTPRCDEASISNSDTLPTTSCIPPSNSSASTSNPGSSTHGRVLRSSRSRTPHSFGNTSIGLAYTADAVHRSISSGPRNQSDTSTTSSATKSHNQHT</sequence>
<dbReference type="AlphaFoldDB" id="A0AA85KA41"/>
<dbReference type="CDD" id="cd16546">
    <property type="entry name" value="RING-HC_RNF146"/>
    <property type="match status" value="1"/>
</dbReference>
<dbReference type="GO" id="GO:0005634">
    <property type="term" value="C:nucleus"/>
    <property type="evidence" value="ECO:0007669"/>
    <property type="project" value="TreeGrafter"/>
</dbReference>
<accession>A0AA85KA41</accession>
<feature type="compositionally biased region" description="Basic residues" evidence="12">
    <location>
        <begin position="309"/>
        <end position="318"/>
    </location>
</feature>
<dbReference type="PROSITE" id="PS00518">
    <property type="entry name" value="ZF_RING_1"/>
    <property type="match status" value="1"/>
</dbReference>
<dbReference type="GO" id="GO:0008270">
    <property type="term" value="F:zinc ion binding"/>
    <property type="evidence" value="ECO:0007669"/>
    <property type="project" value="UniProtKB-UniRule"/>
</dbReference>
<dbReference type="InterPro" id="IPR018123">
    <property type="entry name" value="WWE-dom_subgr"/>
</dbReference>
<dbReference type="GO" id="GO:0072572">
    <property type="term" value="F:poly-ADP-D-ribose binding"/>
    <property type="evidence" value="ECO:0007669"/>
    <property type="project" value="UniProtKB-UniRule"/>
</dbReference>
<comment type="PTM">
    <text evidence="11">Ubiquitinated; autoubiquitinated.</text>
</comment>
<organism evidence="15 16">
    <name type="scientific">Trichobilharzia regenti</name>
    <name type="common">Nasal bird schistosome</name>
    <dbReference type="NCBI Taxonomy" id="157069"/>
    <lineage>
        <taxon>Eukaryota</taxon>
        <taxon>Metazoa</taxon>
        <taxon>Spiralia</taxon>
        <taxon>Lophotrochozoa</taxon>
        <taxon>Platyhelminthes</taxon>
        <taxon>Trematoda</taxon>
        <taxon>Digenea</taxon>
        <taxon>Strigeidida</taxon>
        <taxon>Schistosomatoidea</taxon>
        <taxon>Schistosomatidae</taxon>
        <taxon>Trichobilharzia</taxon>
    </lineage>
</organism>
<dbReference type="Pfam" id="PF02825">
    <property type="entry name" value="WWE"/>
    <property type="match status" value="1"/>
</dbReference>
<dbReference type="InterPro" id="IPR037197">
    <property type="entry name" value="WWE_dom_sf"/>
</dbReference>
<feature type="region of interest" description="Disordered" evidence="12">
    <location>
        <begin position="275"/>
        <end position="364"/>
    </location>
</feature>
<dbReference type="Pfam" id="PF13920">
    <property type="entry name" value="zf-C3HC4_3"/>
    <property type="match status" value="1"/>
</dbReference>
<dbReference type="EC" id="2.3.2.27" evidence="11"/>
<comment type="function">
    <text evidence="11">E3 ubiquitin-protein ligase that specifically binds poly-ADP-ribosylated proteins and mediates their ubiquitination and subsequent degradation.</text>
</comment>
<evidence type="ECO:0000313" key="15">
    <source>
        <dbReference type="Proteomes" id="UP000050795"/>
    </source>
</evidence>
<dbReference type="Gene3D" id="3.30.720.50">
    <property type="match status" value="1"/>
</dbReference>
<dbReference type="InterPro" id="IPR017907">
    <property type="entry name" value="Znf_RING_CS"/>
</dbReference>
<keyword evidence="7 10" id="KW-0863">Zinc-finger</keyword>
<keyword evidence="8 11" id="KW-0833">Ubl conjugation pathway</keyword>
<proteinExistence type="predicted"/>
<dbReference type="GO" id="GO:0005829">
    <property type="term" value="C:cytosol"/>
    <property type="evidence" value="ECO:0007669"/>
    <property type="project" value="UniProtKB-SubCell"/>
</dbReference>
<comment type="subcellular location">
    <subcellularLocation>
        <location evidence="2 11">Cytoplasm</location>
        <location evidence="2 11">Cytosol</location>
    </subcellularLocation>
</comment>
<reference evidence="15" key="1">
    <citation type="submission" date="2022-06" db="EMBL/GenBank/DDBJ databases">
        <authorList>
            <person name="Berger JAMES D."/>
            <person name="Berger JAMES D."/>
        </authorList>
    </citation>
    <scope>NUCLEOTIDE SEQUENCE [LARGE SCALE GENOMIC DNA]</scope>
</reference>
<dbReference type="InterPro" id="IPR033509">
    <property type="entry name" value="RNF146"/>
</dbReference>
<dbReference type="PANTHER" id="PTHR13417:SF2">
    <property type="entry name" value="E3 UBIQUITIN-PROTEIN LIGASE RNF146"/>
    <property type="match status" value="1"/>
</dbReference>
<dbReference type="GO" id="GO:0061630">
    <property type="term" value="F:ubiquitin protein ligase activity"/>
    <property type="evidence" value="ECO:0007669"/>
    <property type="project" value="UniProtKB-UniRule"/>
</dbReference>
<dbReference type="GO" id="GO:0051865">
    <property type="term" value="P:protein autoubiquitination"/>
    <property type="evidence" value="ECO:0007669"/>
    <property type="project" value="UniProtKB-UniRule"/>
</dbReference>
<dbReference type="SMART" id="SM00678">
    <property type="entry name" value="WWE"/>
    <property type="match status" value="1"/>
</dbReference>
<comment type="catalytic activity">
    <reaction evidence="1 11">
        <text>S-ubiquitinyl-[E2 ubiquitin-conjugating enzyme]-L-cysteine + [acceptor protein]-L-lysine = [E2 ubiquitin-conjugating enzyme]-L-cysteine + N(6)-ubiquitinyl-[acceptor protein]-L-lysine.</text>
        <dbReference type="EC" id="2.3.2.27"/>
    </reaction>
</comment>